<keyword evidence="2" id="KW-1185">Reference proteome</keyword>
<dbReference type="AlphaFoldDB" id="A0A3L8T0D1"/>
<evidence type="ECO:0000313" key="1">
    <source>
        <dbReference type="EMBL" id="RLW12940.1"/>
    </source>
</evidence>
<reference evidence="1 2" key="1">
    <citation type="journal article" date="2018" name="Proc. R. Soc. B">
        <title>A non-coding region near Follistatin controls head colour polymorphism in the Gouldian finch.</title>
        <authorList>
            <person name="Toomey M.B."/>
            <person name="Marques C.I."/>
            <person name="Andrade P."/>
            <person name="Araujo P.M."/>
            <person name="Sabatino S."/>
            <person name="Gazda M.A."/>
            <person name="Afonso S."/>
            <person name="Lopes R.J."/>
            <person name="Corbo J.C."/>
            <person name="Carneiro M."/>
        </authorList>
    </citation>
    <scope>NUCLEOTIDE SEQUENCE [LARGE SCALE GENOMIC DNA]</scope>
    <source>
        <strain evidence="1">Red01</strain>
        <tissue evidence="1">Muscle</tissue>
    </source>
</reference>
<dbReference type="EMBL" id="QUSF01000001">
    <property type="protein sequence ID" value="RLW12940.1"/>
    <property type="molecule type" value="Genomic_DNA"/>
</dbReference>
<comment type="caution">
    <text evidence="1">The sequence shown here is derived from an EMBL/GenBank/DDBJ whole genome shotgun (WGS) entry which is preliminary data.</text>
</comment>
<sequence>MFATKLFLGNRVHANKAFSTFTTELSVFTDPAVVMIFLCHQELFPNADLAVAIPIRSASLYDVFEDLYDIQTNGLYAITHTGYRYLRLK</sequence>
<evidence type="ECO:0000313" key="2">
    <source>
        <dbReference type="Proteomes" id="UP000276834"/>
    </source>
</evidence>
<protein>
    <submittedName>
        <fullName evidence="1">Uncharacterized protein</fullName>
    </submittedName>
</protein>
<organism evidence="1 2">
    <name type="scientific">Chloebia gouldiae</name>
    <name type="common">Gouldian finch</name>
    <name type="synonym">Erythrura gouldiae</name>
    <dbReference type="NCBI Taxonomy" id="44316"/>
    <lineage>
        <taxon>Eukaryota</taxon>
        <taxon>Metazoa</taxon>
        <taxon>Chordata</taxon>
        <taxon>Craniata</taxon>
        <taxon>Vertebrata</taxon>
        <taxon>Euteleostomi</taxon>
        <taxon>Archelosauria</taxon>
        <taxon>Archosauria</taxon>
        <taxon>Dinosauria</taxon>
        <taxon>Saurischia</taxon>
        <taxon>Theropoda</taxon>
        <taxon>Coelurosauria</taxon>
        <taxon>Aves</taxon>
        <taxon>Neognathae</taxon>
        <taxon>Neoaves</taxon>
        <taxon>Telluraves</taxon>
        <taxon>Australaves</taxon>
        <taxon>Passeriformes</taxon>
        <taxon>Passeroidea</taxon>
        <taxon>Passeridae</taxon>
        <taxon>Chloebia</taxon>
    </lineage>
</organism>
<name>A0A3L8T0D1_CHLGU</name>
<gene>
    <name evidence="1" type="ORF">DV515_00000119</name>
</gene>
<proteinExistence type="predicted"/>
<accession>A0A3L8T0D1</accession>
<dbReference type="Proteomes" id="UP000276834">
    <property type="component" value="Unassembled WGS sequence"/>
</dbReference>